<dbReference type="AlphaFoldDB" id="A6JB10"/>
<feature type="region of interest" description="Disordered" evidence="1">
    <location>
        <begin position="139"/>
        <end position="159"/>
    </location>
</feature>
<feature type="compositionally biased region" description="Basic and acidic residues" evidence="1">
    <location>
        <begin position="9"/>
        <end position="23"/>
    </location>
</feature>
<protein>
    <submittedName>
        <fullName evidence="2">RCG53703, isoform CRA_b</fullName>
    </submittedName>
</protein>
<reference evidence="2 3" key="1">
    <citation type="submission" date="2005-09" db="EMBL/GenBank/DDBJ databases">
        <authorList>
            <person name="Mural R.J."/>
            <person name="Li P.W."/>
            <person name="Adams M.D."/>
            <person name="Amanatides P.G."/>
            <person name="Baden-Tillson H."/>
            <person name="Barnstead M."/>
            <person name="Chin S.H."/>
            <person name="Dew I."/>
            <person name="Evans C.A."/>
            <person name="Ferriera S."/>
            <person name="Flanigan M."/>
            <person name="Fosler C."/>
            <person name="Glodek A."/>
            <person name="Gu Z."/>
            <person name="Holt R.A."/>
            <person name="Jennings D."/>
            <person name="Kraft C.L."/>
            <person name="Lu F."/>
            <person name="Nguyen T."/>
            <person name="Nusskern D.R."/>
            <person name="Pfannkoch C.M."/>
            <person name="Sitter C."/>
            <person name="Sutton G.G."/>
            <person name="Venter J.C."/>
            <person name="Wang Z."/>
            <person name="Woodage T."/>
            <person name="Zheng X.H."/>
            <person name="Zhong F."/>
        </authorList>
    </citation>
    <scope>NUCLEOTIDE SEQUENCE [LARGE SCALE GENOMIC DNA]</scope>
    <source>
        <strain>BN</strain>
        <strain evidence="3">Sprague-Dawley</strain>
    </source>
</reference>
<gene>
    <name evidence="2" type="ORF">rCG_53703</name>
</gene>
<feature type="region of interest" description="Disordered" evidence="1">
    <location>
        <begin position="1"/>
        <end position="27"/>
    </location>
</feature>
<evidence type="ECO:0000313" key="3">
    <source>
        <dbReference type="Proteomes" id="UP000234681"/>
    </source>
</evidence>
<dbReference type="EMBL" id="CH473979">
    <property type="protein sequence ID" value="EDM07373.1"/>
    <property type="molecule type" value="Genomic_DNA"/>
</dbReference>
<feature type="region of interest" description="Disordered" evidence="1">
    <location>
        <begin position="181"/>
        <end position="207"/>
    </location>
</feature>
<name>A6JB10_RAT</name>
<proteinExistence type="predicted"/>
<evidence type="ECO:0000256" key="1">
    <source>
        <dbReference type="SAM" id="MobiDB-lite"/>
    </source>
</evidence>
<accession>A6JB10</accession>
<feature type="region of interest" description="Disordered" evidence="1">
    <location>
        <begin position="71"/>
        <end position="92"/>
    </location>
</feature>
<sequence>MDWAWTKPQEMDLKGAAEEEDRKKSHPKLPPPFSLLCNLLIRFEWEPGALHLWKGGGASLSGRMRGDATPPLSIAQSRGPSLPFPSARRGGETRCYKPRPQPLPPCHSALPRCVLSPVLGVICKRGSLTLLPVSCSPRPPRPRAMAVSVPKGQGPGTQHSVPISPLTPGFAWENPSVNYAAGDVAGERTDNGEPPPRLGLLAPGVTQ</sequence>
<organism evidence="2 3">
    <name type="scientific">Rattus norvegicus</name>
    <name type="common">Rat</name>
    <dbReference type="NCBI Taxonomy" id="10116"/>
    <lineage>
        <taxon>Eukaryota</taxon>
        <taxon>Metazoa</taxon>
        <taxon>Chordata</taxon>
        <taxon>Craniata</taxon>
        <taxon>Vertebrata</taxon>
        <taxon>Euteleostomi</taxon>
        <taxon>Mammalia</taxon>
        <taxon>Eutheria</taxon>
        <taxon>Euarchontoglires</taxon>
        <taxon>Glires</taxon>
        <taxon>Rodentia</taxon>
        <taxon>Myomorpha</taxon>
        <taxon>Muroidea</taxon>
        <taxon>Muridae</taxon>
        <taxon>Murinae</taxon>
        <taxon>Rattus</taxon>
    </lineage>
</organism>
<evidence type="ECO:0000313" key="2">
    <source>
        <dbReference type="EMBL" id="EDM07373.1"/>
    </source>
</evidence>
<dbReference type="Proteomes" id="UP000234681">
    <property type="component" value="Chromosome 1"/>
</dbReference>